<comment type="caution">
    <text evidence="1">The sequence shown here is derived from an EMBL/GenBank/DDBJ whole genome shotgun (WGS) entry which is preliminary data.</text>
</comment>
<dbReference type="Gene3D" id="3.40.50.2000">
    <property type="entry name" value="Glycogen Phosphorylase B"/>
    <property type="match status" value="1"/>
</dbReference>
<evidence type="ECO:0000313" key="1">
    <source>
        <dbReference type="EMBL" id="GCE04477.1"/>
    </source>
</evidence>
<evidence type="ECO:0000313" key="2">
    <source>
        <dbReference type="Proteomes" id="UP000287224"/>
    </source>
</evidence>
<protein>
    <recommendedName>
        <fullName evidence="3">ADP-heptose--LPS heptosyltransferase</fullName>
    </recommendedName>
</protein>
<dbReference type="Proteomes" id="UP000287224">
    <property type="component" value="Unassembled WGS sequence"/>
</dbReference>
<accession>A0A401ZC77</accession>
<organism evidence="1 2">
    <name type="scientific">Dictyobacter aurantiacus</name>
    <dbReference type="NCBI Taxonomy" id="1936993"/>
    <lineage>
        <taxon>Bacteria</taxon>
        <taxon>Bacillati</taxon>
        <taxon>Chloroflexota</taxon>
        <taxon>Ktedonobacteria</taxon>
        <taxon>Ktedonobacterales</taxon>
        <taxon>Dictyobacteraceae</taxon>
        <taxon>Dictyobacter</taxon>
    </lineage>
</organism>
<gene>
    <name evidence="1" type="ORF">KDAU_18060</name>
</gene>
<dbReference type="AlphaFoldDB" id="A0A401ZC77"/>
<dbReference type="EMBL" id="BIFQ01000001">
    <property type="protein sequence ID" value="GCE04477.1"/>
    <property type="molecule type" value="Genomic_DNA"/>
</dbReference>
<sequence>MESYDLAFMGELARDPEYELSSQERRSLQENRQALRRASKIMILLGGKAGRLGECVVGTALLEGTLQILRSLRKDHIPVQLLIDQSSGTLFNLNSYQEAYWPEIDIRLMPEPLTIGDLLSTHTTNAPDQETLVLDFHGAHDGLPTSTRHTTTDGVFHVLNNLFRMGVRYYAQRGPERRYADFLCELFALPDSTLAGSTTQPRIRLTAADEQRYRQTQQSIGFAPDSILIVCFFQSVVLAKCYELWDEVMQLLCEYAARDIPGQKISFVLACGPDEKLPEGFKKADMIEWLQHFNGVQDNAHVYFYSTETPREVAVLCYGATLALSDDTGPGHIAGALHIPTIVPFLPGTIYARFIWSSTLWHHGVTLDPNPYSDQQVQSAIIWSKTDIIDSIPADRLYQEAVRFLKNPPSRSIHPT</sequence>
<dbReference type="OrthoDB" id="9797795at2"/>
<dbReference type="SUPFAM" id="SSF53756">
    <property type="entry name" value="UDP-Glycosyltransferase/glycogen phosphorylase"/>
    <property type="match status" value="1"/>
</dbReference>
<proteinExistence type="predicted"/>
<keyword evidence="2" id="KW-1185">Reference proteome</keyword>
<evidence type="ECO:0008006" key="3">
    <source>
        <dbReference type="Google" id="ProtNLM"/>
    </source>
</evidence>
<reference evidence="2" key="1">
    <citation type="submission" date="2018-12" db="EMBL/GenBank/DDBJ databases">
        <title>Tengunoibacter tsumagoiensis gen. nov., sp. nov., Dictyobacter kobayashii sp. nov., D. alpinus sp. nov., and D. joshuensis sp. nov. and description of Dictyobacteraceae fam. nov. within the order Ktedonobacterales isolated from Tengu-no-mugimeshi.</title>
        <authorList>
            <person name="Wang C.M."/>
            <person name="Zheng Y."/>
            <person name="Sakai Y."/>
            <person name="Toyoda A."/>
            <person name="Minakuchi Y."/>
            <person name="Abe K."/>
            <person name="Yokota A."/>
            <person name="Yabe S."/>
        </authorList>
    </citation>
    <scope>NUCLEOTIDE SEQUENCE [LARGE SCALE GENOMIC DNA]</scope>
    <source>
        <strain evidence="2">S-27</strain>
    </source>
</reference>
<name>A0A401ZC77_9CHLR</name>
<dbReference type="RefSeq" id="WP_126595630.1">
    <property type="nucleotide sequence ID" value="NZ_BIFQ01000001.1"/>
</dbReference>